<organism evidence="1 2">
    <name type="scientific">Rhizobium leguminosarum bv. trifolii</name>
    <dbReference type="NCBI Taxonomy" id="386"/>
    <lineage>
        <taxon>Bacteria</taxon>
        <taxon>Pseudomonadati</taxon>
        <taxon>Pseudomonadota</taxon>
        <taxon>Alphaproteobacteria</taxon>
        <taxon>Hyphomicrobiales</taxon>
        <taxon>Rhizobiaceae</taxon>
        <taxon>Rhizobium/Agrobacterium group</taxon>
        <taxon>Rhizobium</taxon>
    </lineage>
</organism>
<dbReference type="EMBL" id="NAOO01000032">
    <property type="protein sequence ID" value="RFB87001.1"/>
    <property type="molecule type" value="Genomic_DNA"/>
</dbReference>
<evidence type="ECO:0000313" key="1">
    <source>
        <dbReference type="EMBL" id="RFB87001.1"/>
    </source>
</evidence>
<evidence type="ECO:0000313" key="2">
    <source>
        <dbReference type="Proteomes" id="UP000256748"/>
    </source>
</evidence>
<proteinExistence type="predicted"/>
<name>A0A3E1B7J8_RHILT</name>
<comment type="caution">
    <text evidence="1">The sequence shown here is derived from an EMBL/GenBank/DDBJ whole genome shotgun (WGS) entry which is preliminary data.</text>
</comment>
<dbReference type="AlphaFoldDB" id="A0A3E1B7J8"/>
<sequence length="71" mass="7695">MALSKEAAFLAGAVAFEYCKETDSIPIPIGTGLLELGTCVCKGRRLAVIYGIRNERIGMKCMKSQQVPWCG</sequence>
<gene>
    <name evidence="1" type="ORF">B5K10_23310</name>
</gene>
<accession>A0A3E1B7J8</accession>
<reference evidence="1 2" key="1">
    <citation type="submission" date="2017-03" db="EMBL/GenBank/DDBJ databases">
        <title>Genome analysis of Rhizobial strains effectives or ineffectives for nitrogen fixation isolated from bean seeds.</title>
        <authorList>
            <person name="Peralta H."/>
            <person name="Aguilar-Vera A."/>
            <person name="Mora Y."/>
            <person name="Vargas-Lagunas C."/>
            <person name="Girard L."/>
            <person name="Mora J."/>
        </authorList>
    </citation>
    <scope>NUCLEOTIDE SEQUENCE [LARGE SCALE GENOMIC DNA]</scope>
    <source>
        <strain evidence="1 2">CCGM5</strain>
    </source>
</reference>
<dbReference type="Proteomes" id="UP000256748">
    <property type="component" value="Unassembled WGS sequence"/>
</dbReference>
<protein>
    <submittedName>
        <fullName evidence="1">Uncharacterized protein</fullName>
    </submittedName>
</protein>